<accession>A0A0L8AIW1</accession>
<dbReference type="Proteomes" id="UP000036908">
    <property type="component" value="Unassembled WGS sequence"/>
</dbReference>
<evidence type="ECO:0000313" key="2">
    <source>
        <dbReference type="Proteomes" id="UP000036908"/>
    </source>
</evidence>
<name>A0A0L8AIW1_9BACT</name>
<proteinExistence type="predicted"/>
<sequence>MDYYKSNAIYDHLIQSKLPHYKFVVGNAWQLVYGNKSCQPLVLIFAVGVPNSQLPEPPSDQEKEAFSLLEYTGKKAGLRVGYIRFAFDIPEIDSVITSNGSFNYTTVNMDGLSRIFESTGLPVSRTATAKYLNDKSSSAYHNWQRSSLGVDLTVSDIDLWRLDNDGNPEIIYELKRSYYDLERWKPFTDDYRNFQLLSNLCQRAGIKLKILYNQRIKTPFQDKIDRLKIFSVDFSKNPPIENNGIITLKEFENL</sequence>
<reference evidence="2" key="1">
    <citation type="submission" date="2014-11" db="EMBL/GenBank/DDBJ databases">
        <title>Genome sequencing of Roseivirga sp. D-25.</title>
        <authorList>
            <person name="Selvaratnam C."/>
            <person name="Thevarajoo S."/>
            <person name="Goh K.M."/>
            <person name="Eee R."/>
            <person name="Chan K.-G."/>
            <person name="Chong C.S."/>
        </authorList>
    </citation>
    <scope>NUCLEOTIDE SEQUENCE [LARGE SCALE GENOMIC DNA]</scope>
    <source>
        <strain evidence="2">D-25</strain>
    </source>
</reference>
<dbReference type="OrthoDB" id="9554418at2"/>
<dbReference type="EMBL" id="JSVA01000016">
    <property type="protein sequence ID" value="KOF02080.1"/>
    <property type="molecule type" value="Genomic_DNA"/>
</dbReference>
<keyword evidence="2" id="KW-1185">Reference proteome</keyword>
<dbReference type="PATRIC" id="fig|1566026.4.peg.1044"/>
<evidence type="ECO:0000313" key="1">
    <source>
        <dbReference type="EMBL" id="KOF02080.1"/>
    </source>
</evidence>
<gene>
    <name evidence="1" type="ORF">OB69_13690</name>
</gene>
<protein>
    <submittedName>
        <fullName evidence="1">Uncharacterized protein</fullName>
    </submittedName>
</protein>
<dbReference type="RefSeq" id="WP_053224303.1">
    <property type="nucleotide sequence ID" value="NZ_JSVA01000016.1"/>
</dbReference>
<organism evidence="1 2">
    <name type="scientific">Roseivirga seohaensis subsp. aquiponti</name>
    <dbReference type="NCBI Taxonomy" id="1566026"/>
    <lineage>
        <taxon>Bacteria</taxon>
        <taxon>Pseudomonadati</taxon>
        <taxon>Bacteroidota</taxon>
        <taxon>Cytophagia</taxon>
        <taxon>Cytophagales</taxon>
        <taxon>Roseivirgaceae</taxon>
        <taxon>Roseivirga</taxon>
    </lineage>
</organism>
<dbReference type="AlphaFoldDB" id="A0A0L8AIW1"/>
<comment type="caution">
    <text evidence="1">The sequence shown here is derived from an EMBL/GenBank/DDBJ whole genome shotgun (WGS) entry which is preliminary data.</text>
</comment>